<sequence length="62" mass="6798">MRPAWRIATDTPLYTADDASGAGAGATGGSWNRQGTLLIYAASSTRWLAWKRWSTRVRPGCR</sequence>
<organism evidence="2 3">
    <name type="scientific">Cupriavidus taiwanensis</name>
    <dbReference type="NCBI Taxonomy" id="164546"/>
    <lineage>
        <taxon>Bacteria</taxon>
        <taxon>Pseudomonadati</taxon>
        <taxon>Pseudomonadota</taxon>
        <taxon>Betaproteobacteria</taxon>
        <taxon>Burkholderiales</taxon>
        <taxon>Burkholderiaceae</taxon>
        <taxon>Cupriavidus</taxon>
    </lineage>
</organism>
<geneLocation type="plasmid" evidence="2">
    <name>II</name>
</geneLocation>
<dbReference type="AlphaFoldDB" id="A0A375HK94"/>
<dbReference type="Pfam" id="PF08808">
    <property type="entry name" value="RES"/>
    <property type="match status" value="1"/>
</dbReference>
<proteinExistence type="predicted"/>
<name>A0A375HK94_9BURK</name>
<keyword evidence="2" id="KW-0614">Plasmid</keyword>
<accession>A0A375HK94</accession>
<evidence type="ECO:0000313" key="3">
    <source>
        <dbReference type="Proteomes" id="UP000255505"/>
    </source>
</evidence>
<evidence type="ECO:0000313" key="2">
    <source>
        <dbReference type="EMBL" id="SPK74978.1"/>
    </source>
</evidence>
<feature type="domain" description="RES" evidence="1">
    <location>
        <begin position="4"/>
        <end position="45"/>
    </location>
</feature>
<dbReference type="Proteomes" id="UP000255505">
    <property type="component" value="Plasmid II"/>
</dbReference>
<reference evidence="2 3" key="1">
    <citation type="submission" date="2018-01" db="EMBL/GenBank/DDBJ databases">
        <authorList>
            <person name="Gaut B.S."/>
            <person name="Morton B.R."/>
            <person name="Clegg M.T."/>
            <person name="Duvall M.R."/>
        </authorList>
    </citation>
    <scope>NUCLEOTIDE SEQUENCE [LARGE SCALE GENOMIC DNA]</scope>
    <source>
        <strain evidence="2">Cupriavidus taiwanensis LMG 19425</strain>
        <plasmid evidence="3">Plasmid ii</plasmid>
    </source>
</reference>
<dbReference type="InterPro" id="IPR014914">
    <property type="entry name" value="RES_dom"/>
</dbReference>
<gene>
    <name evidence="2" type="ORF">CT19425_MP50014</name>
</gene>
<evidence type="ECO:0000259" key="1">
    <source>
        <dbReference type="Pfam" id="PF08808"/>
    </source>
</evidence>
<dbReference type="EMBL" id="LT991977">
    <property type="protein sequence ID" value="SPK74978.1"/>
    <property type="molecule type" value="Genomic_DNA"/>
</dbReference>
<protein>
    <recommendedName>
        <fullName evidence="1">RES domain-containing protein</fullName>
    </recommendedName>
</protein>